<dbReference type="PANTHER" id="PTHR12843:SF5">
    <property type="entry name" value="EEF1A LYSINE METHYLTRANSFERASE 2"/>
    <property type="match status" value="1"/>
</dbReference>
<proteinExistence type="predicted"/>
<evidence type="ECO:0000313" key="3">
    <source>
        <dbReference type="Proteomes" id="UP000060487"/>
    </source>
</evidence>
<dbReference type="Pfam" id="PF08242">
    <property type="entry name" value="Methyltransf_12"/>
    <property type="match status" value="1"/>
</dbReference>
<dbReference type="SUPFAM" id="SSF53335">
    <property type="entry name" value="S-adenosyl-L-methionine-dependent methyltransferases"/>
    <property type="match status" value="1"/>
</dbReference>
<organism evidence="2 3">
    <name type="scientific">Candidatus Magnetominusculus xianensis</name>
    <dbReference type="NCBI Taxonomy" id="1748249"/>
    <lineage>
        <taxon>Bacteria</taxon>
        <taxon>Pseudomonadati</taxon>
        <taxon>Nitrospirota</taxon>
        <taxon>Nitrospiria</taxon>
        <taxon>Nitrospirales</taxon>
        <taxon>Nitrospiraceae</taxon>
        <taxon>Candidatus Magnetominusculus</taxon>
    </lineage>
</organism>
<keyword evidence="3" id="KW-1185">Reference proteome</keyword>
<feature type="domain" description="Methyltransferase type 12" evidence="1">
    <location>
        <begin position="49"/>
        <end position="145"/>
    </location>
</feature>
<keyword evidence="2" id="KW-0808">Transferase</keyword>
<dbReference type="PANTHER" id="PTHR12843">
    <property type="entry name" value="PROTEIN-LYSINE N-METHYLTRANSFERASE METTL10"/>
    <property type="match status" value="1"/>
</dbReference>
<dbReference type="Proteomes" id="UP000060487">
    <property type="component" value="Unassembled WGS sequence"/>
</dbReference>
<evidence type="ECO:0000313" key="2">
    <source>
        <dbReference type="EMBL" id="KWT90157.1"/>
    </source>
</evidence>
<accession>A0ABR5SGN0</accession>
<keyword evidence="2" id="KW-0489">Methyltransferase</keyword>
<evidence type="ECO:0000259" key="1">
    <source>
        <dbReference type="Pfam" id="PF08242"/>
    </source>
</evidence>
<sequence length="208" mass="23631">MNNKLERKDYWDDVYKNKLPNQVSWYEEFPVVSFDMIEASGVGPDANIIDVGGGASNLVDNLLSNGYRRITVLDVAPLSIDKAKERLKGKAGSVKWLEADITEVKLTEDYDVWHDRAVFHFLTNADDRKRYVSAVRQSLKIGGHLIISTFSVDGPMKCSGLDVVRYSPQTLSSEFGDDFQLIESSHVEHITPAKVVQRFIFCRFKRVR</sequence>
<dbReference type="GO" id="GO:0008168">
    <property type="term" value="F:methyltransferase activity"/>
    <property type="evidence" value="ECO:0007669"/>
    <property type="project" value="UniProtKB-KW"/>
</dbReference>
<dbReference type="CDD" id="cd02440">
    <property type="entry name" value="AdoMet_MTases"/>
    <property type="match status" value="1"/>
</dbReference>
<protein>
    <submittedName>
        <fullName evidence="2">Methyltransferase</fullName>
    </submittedName>
</protein>
<gene>
    <name evidence="2" type="ORF">ASN18_1163</name>
</gene>
<dbReference type="InterPro" id="IPR013217">
    <property type="entry name" value="Methyltransf_12"/>
</dbReference>
<name>A0ABR5SGN0_9BACT</name>
<dbReference type="RefSeq" id="WP_085051807.1">
    <property type="nucleotide sequence ID" value="NZ_LNQR01000036.1"/>
</dbReference>
<dbReference type="GO" id="GO:0032259">
    <property type="term" value="P:methylation"/>
    <property type="evidence" value="ECO:0007669"/>
    <property type="project" value="UniProtKB-KW"/>
</dbReference>
<reference evidence="2 3" key="1">
    <citation type="submission" date="2015-11" db="EMBL/GenBank/DDBJ databases">
        <authorList>
            <person name="Lin W."/>
        </authorList>
    </citation>
    <scope>NUCLEOTIDE SEQUENCE [LARGE SCALE GENOMIC DNA]</scope>
    <source>
        <strain evidence="2 3">HCH-1</strain>
    </source>
</reference>
<comment type="caution">
    <text evidence="2">The sequence shown here is derived from an EMBL/GenBank/DDBJ whole genome shotgun (WGS) entry which is preliminary data.</text>
</comment>
<dbReference type="InterPro" id="IPR029063">
    <property type="entry name" value="SAM-dependent_MTases_sf"/>
</dbReference>
<dbReference type="EMBL" id="LNQR01000036">
    <property type="protein sequence ID" value="KWT90157.1"/>
    <property type="molecule type" value="Genomic_DNA"/>
</dbReference>
<dbReference type="Gene3D" id="3.40.50.150">
    <property type="entry name" value="Vaccinia Virus protein VP39"/>
    <property type="match status" value="1"/>
</dbReference>